<dbReference type="KEGG" id="mant:BHD05_04505"/>
<dbReference type="GO" id="GO:0006465">
    <property type="term" value="P:signal peptide processing"/>
    <property type="evidence" value="ECO:0007669"/>
    <property type="project" value="UniProtKB-UniRule"/>
</dbReference>
<dbReference type="GO" id="GO:0004252">
    <property type="term" value="F:serine-type endopeptidase activity"/>
    <property type="evidence" value="ECO:0007669"/>
    <property type="project" value="UniProtKB-UniRule"/>
</dbReference>
<name>A0A7L5AHZ6_9MICO</name>
<evidence type="ECO:0000256" key="1">
    <source>
        <dbReference type="NCBIfam" id="TIGR02228"/>
    </source>
</evidence>
<feature type="signal peptide" evidence="2">
    <location>
        <begin position="1"/>
        <end position="21"/>
    </location>
</feature>
<gene>
    <name evidence="3" type="ORF">BHD05_04505</name>
</gene>
<dbReference type="GO" id="GO:0009003">
    <property type="term" value="F:signal peptidase activity"/>
    <property type="evidence" value="ECO:0007669"/>
    <property type="project" value="UniProtKB-EC"/>
</dbReference>
<accession>A0A7L5AHZ6</accession>
<feature type="chain" id="PRO_5038378749" description="Signal peptidase I" evidence="2">
    <location>
        <begin position="22"/>
        <end position="159"/>
    </location>
</feature>
<evidence type="ECO:0000313" key="3">
    <source>
        <dbReference type="EMBL" id="QHO69014.1"/>
    </source>
</evidence>
<keyword evidence="4" id="KW-1185">Reference proteome</keyword>
<sequence>MRRRNLVVSLLLVAAALAVFAFVASGQFPYRAYAVLTGSMDPTFASKSLVVVLEDDYRAGQPITFEHNGALVTHRLVTVNPDGSATTKGDANATVDPWTVPAEAIVGGVVAAVPELGYWLVYLRNPVGLVSLGLSALVCWQIWSLAGTPTRDPHHPSTR</sequence>
<protein>
    <recommendedName>
        <fullName evidence="1">Signal peptidase I</fullName>
        <ecNumber evidence="1">3.4.21.89</ecNumber>
    </recommendedName>
</protein>
<evidence type="ECO:0000256" key="2">
    <source>
        <dbReference type="SAM" id="SignalP"/>
    </source>
</evidence>
<dbReference type="AlphaFoldDB" id="A0A7L5AHZ6"/>
<dbReference type="OrthoDB" id="4315104at2"/>
<dbReference type="InterPro" id="IPR001733">
    <property type="entry name" value="Peptidase_S26B"/>
</dbReference>
<evidence type="ECO:0000313" key="4">
    <source>
        <dbReference type="Proteomes" id="UP000464507"/>
    </source>
</evidence>
<keyword evidence="2" id="KW-0732">Signal</keyword>
<dbReference type="GO" id="GO:0016020">
    <property type="term" value="C:membrane"/>
    <property type="evidence" value="ECO:0007669"/>
    <property type="project" value="UniProtKB-UniRule"/>
</dbReference>
<organism evidence="3 4">
    <name type="scientific">Marisediminicola antarctica</name>
    <dbReference type="NCBI Taxonomy" id="674079"/>
    <lineage>
        <taxon>Bacteria</taxon>
        <taxon>Bacillati</taxon>
        <taxon>Actinomycetota</taxon>
        <taxon>Actinomycetes</taxon>
        <taxon>Micrococcales</taxon>
        <taxon>Microbacteriaceae</taxon>
        <taxon>Marisediminicola</taxon>
    </lineage>
</organism>
<dbReference type="InterPro" id="IPR019533">
    <property type="entry name" value="Peptidase_S26"/>
</dbReference>
<reference evidence="3 4" key="1">
    <citation type="submission" date="2016-09" db="EMBL/GenBank/DDBJ databases">
        <title>Complete genome sequence of microbes from the polar regions.</title>
        <authorList>
            <person name="Liao L."/>
            <person name="Chen B."/>
        </authorList>
    </citation>
    <scope>NUCLEOTIDE SEQUENCE [LARGE SCALE GENOMIC DNA]</scope>
    <source>
        <strain evidence="3 4">ZS314</strain>
    </source>
</reference>
<dbReference type="EMBL" id="CP017146">
    <property type="protein sequence ID" value="QHO69014.1"/>
    <property type="molecule type" value="Genomic_DNA"/>
</dbReference>
<dbReference type="Proteomes" id="UP000464507">
    <property type="component" value="Chromosome"/>
</dbReference>
<proteinExistence type="predicted"/>
<dbReference type="NCBIfam" id="TIGR02228">
    <property type="entry name" value="sigpep_I_arch"/>
    <property type="match status" value="1"/>
</dbReference>
<dbReference type="RefSeq" id="WP_161885375.1">
    <property type="nucleotide sequence ID" value="NZ_CP017146.1"/>
</dbReference>
<dbReference type="EC" id="3.4.21.89" evidence="1"/>
<dbReference type="CDD" id="cd06530">
    <property type="entry name" value="S26_SPase_I"/>
    <property type="match status" value="1"/>
</dbReference>